<keyword evidence="4" id="KW-1185">Reference proteome</keyword>
<evidence type="ECO:0000313" key="3">
    <source>
        <dbReference type="EMBL" id="KAF2266028.1"/>
    </source>
</evidence>
<dbReference type="InterPro" id="IPR010730">
    <property type="entry name" value="HET"/>
</dbReference>
<accession>A0A9P4KE52</accession>
<reference evidence="4" key="1">
    <citation type="journal article" date="2020" name="Stud. Mycol.">
        <title>101 Dothideomycetes genomes: A test case for predicting lifestyles and emergence of pathogens.</title>
        <authorList>
            <person name="Haridas S."/>
            <person name="Albert R."/>
            <person name="Binder M."/>
            <person name="Bloem J."/>
            <person name="LaButti K."/>
            <person name="Salamov A."/>
            <person name="Andreopoulos B."/>
            <person name="Baker S."/>
            <person name="Barry K."/>
            <person name="Bills G."/>
            <person name="Bluhm B."/>
            <person name="Cannon C."/>
            <person name="Castanera R."/>
            <person name="Culley D."/>
            <person name="Daum C."/>
            <person name="Ezra D."/>
            <person name="Gonzalez J."/>
            <person name="Henrissat B."/>
            <person name="Kuo A."/>
            <person name="Liang C."/>
            <person name="Lipzen A."/>
            <person name="Lutzoni F."/>
            <person name="Magnuson J."/>
            <person name="Mondo S."/>
            <person name="Nolan M."/>
            <person name="Ohm R."/>
            <person name="Pangilinan J."/>
            <person name="Park H.-J."/>
            <person name="Ramirez L."/>
            <person name="Alfaro M."/>
            <person name="Sun H."/>
            <person name="Tritt A."/>
            <person name="Yoshinaga Y."/>
            <person name="Zwiers L.-H."/>
            <person name="Turgeon B."/>
            <person name="Goodwin S."/>
            <person name="Spatafora J."/>
            <person name="Crous P."/>
            <person name="Grigoriev I."/>
        </authorList>
    </citation>
    <scope>NUCLEOTIDE SEQUENCE [LARGE SCALE GENOMIC DNA]</scope>
    <source>
        <strain evidence="4">CBS 304.66</strain>
    </source>
</reference>
<keyword evidence="1" id="KW-0812">Transmembrane</keyword>
<keyword evidence="1" id="KW-1133">Transmembrane helix</keyword>
<keyword evidence="1" id="KW-0472">Membrane</keyword>
<dbReference type="Proteomes" id="UP000800093">
    <property type="component" value="Unassembled WGS sequence"/>
</dbReference>
<comment type="caution">
    <text evidence="3">The sequence shown here is derived from an EMBL/GenBank/DDBJ whole genome shotgun (WGS) entry which is preliminary data.</text>
</comment>
<feature type="transmembrane region" description="Helical" evidence="1">
    <location>
        <begin position="515"/>
        <end position="537"/>
    </location>
</feature>
<sequence>MEPYEYDPLPASSFQSDFSIRLIILPPGPRTGPISITVFNTKLSQAPDYRALSYCWGDPKEQGIISITSSSGKNRSLKVPASLIPFLYRTRARGESITIWIDSICINQGDEVEKKSQVARMGDIYLRAKLTMAWLGPAADGSDDGLDFAFKLAKRMRNELAAQGIGTLSSEEQEKINVQVKVGHPGLEAYLKILERPYFERSWVVQEVVLSQSPWVVCGDSSIHWLMFFGAAIYLLTEQSWVFEFYSAHRFALLANLRISQKEWEDESDPKWWRLLMRHRECKASDARDKIFAFWGLRCMKSFGEMGIEPNYEGDEKYKSSTERLYMKLAIKGLKRGDSEILRVPRIAIMGKEGEIERLDVPTWVPDWRCTEETPRSLMQAESNNVMWQEPYNASFNATFSVDFNEATTEGMPTKLKLRGVKIGRISHLTPRWILQKPSGRQTLREQAEILRDNQAQIREWEAVLRPRNTAVTYKPTGERLLDVMYRTFTCGAMYSQSDSQIHAAIAGFESRQRILRLLAMAGLHHFLWVYTLVVIVGHIMRYFGVKNPEWAYRAMVPGMVNRKGARLAGADGNTYVGLVPGISEVDDEVFLIAGLNIPLILRRGKNGGWEKENYEWELIGDSYIHGAMTGEIWRKNEGCIQNLWIV</sequence>
<protein>
    <submittedName>
        <fullName evidence="3">HET-domain-containing protein</fullName>
    </submittedName>
</protein>
<dbReference type="Pfam" id="PF06985">
    <property type="entry name" value="HET"/>
    <property type="match status" value="1"/>
</dbReference>
<proteinExistence type="predicted"/>
<dbReference type="PANTHER" id="PTHR24148:SF79">
    <property type="entry name" value="HETEROKARYON INCOMPATIBILITY DOMAIN-CONTAINING PROTEIN"/>
    <property type="match status" value="1"/>
</dbReference>
<evidence type="ECO:0000259" key="2">
    <source>
        <dbReference type="Pfam" id="PF06985"/>
    </source>
</evidence>
<feature type="domain" description="Heterokaryon incompatibility" evidence="2">
    <location>
        <begin position="49"/>
        <end position="207"/>
    </location>
</feature>
<dbReference type="OrthoDB" id="5416609at2759"/>
<dbReference type="AlphaFoldDB" id="A0A9P4KE52"/>
<organism evidence="3 4">
    <name type="scientific">Lojkania enalia</name>
    <dbReference type="NCBI Taxonomy" id="147567"/>
    <lineage>
        <taxon>Eukaryota</taxon>
        <taxon>Fungi</taxon>
        <taxon>Dikarya</taxon>
        <taxon>Ascomycota</taxon>
        <taxon>Pezizomycotina</taxon>
        <taxon>Dothideomycetes</taxon>
        <taxon>Pleosporomycetidae</taxon>
        <taxon>Pleosporales</taxon>
        <taxon>Pleosporales incertae sedis</taxon>
        <taxon>Lojkania</taxon>
    </lineage>
</organism>
<name>A0A9P4KE52_9PLEO</name>
<dbReference type="PANTHER" id="PTHR24148">
    <property type="entry name" value="ANKYRIN REPEAT DOMAIN-CONTAINING PROTEIN 39 HOMOLOG-RELATED"/>
    <property type="match status" value="1"/>
</dbReference>
<dbReference type="InterPro" id="IPR052895">
    <property type="entry name" value="HetReg/Transcr_Mod"/>
</dbReference>
<evidence type="ECO:0000256" key="1">
    <source>
        <dbReference type="SAM" id="Phobius"/>
    </source>
</evidence>
<dbReference type="EMBL" id="ML986601">
    <property type="protein sequence ID" value="KAF2266028.1"/>
    <property type="molecule type" value="Genomic_DNA"/>
</dbReference>
<gene>
    <name evidence="3" type="ORF">CC78DRAFT_163342</name>
</gene>
<evidence type="ECO:0000313" key="4">
    <source>
        <dbReference type="Proteomes" id="UP000800093"/>
    </source>
</evidence>